<dbReference type="CDD" id="cd00146">
    <property type="entry name" value="PKD"/>
    <property type="match status" value="1"/>
</dbReference>
<proteinExistence type="predicted"/>
<keyword evidence="1" id="KW-0732">Signal</keyword>
<comment type="caution">
    <text evidence="3">The sequence shown here is derived from an EMBL/GenBank/DDBJ whole genome shotgun (WGS) entry which is preliminary data.</text>
</comment>
<feature type="domain" description="PKD" evidence="2">
    <location>
        <begin position="2136"/>
        <end position="2217"/>
    </location>
</feature>
<dbReference type="Pfam" id="PF19081">
    <property type="entry name" value="Ig_7"/>
    <property type="match status" value="1"/>
</dbReference>
<sequence length="2479" mass="265941">MNQKVIRFLSKCLVVLLACAATLFQPVQAQTDFPVGTGAVGNTATSYPCPLPGAMEGSRAQYLFRAAELQAAGLSRGFISGLKINVLSLNDCGYLQDYSIKMGATTVSTLSATTWEPTPQQYYHNEGFAPEAGVNTFTFNDNFFWDGTSNILVEICLNGGNRFWDNQTFNPTVAWTTGLAFNASHTRAANNTFNFCTISSTTEAGTATTRPNLTFTWQTAPPDCSGTPAAGTASASKTTVCPEEPFLLSYTGTPAMGLSYQWQSSTNGTTWQNIAGATKDTVTTSLSSNTHYRLLVTCVASSQSVTSSEVLVSRAAGVSGNFTINNSLTAPGAGEFASFADAYNHIKCGVNGPVVFNVVNTGTPYNEQLIINKVPGTSTGNTITFKGNGATITYLSTVTEQRAVIKLNGASHITFDSLVIEATAANFGEYGYGVHLTNNADSNTIRKCTITANTAAQNSDCNGIVISGGEYPTAYGSYCDGNTIEGNTISGGNYGITVVGGTTDWSDFPVNRNKILNNTIKDFYEYGIYMTNTLLTTISGNDISRPNRIGSPAAVYGIYITQANMGTAISGNRIHAIFNNHLENADVSFYGISLSNADADAGLEHQVNNNLIYDIKGLGTIYALHNFGTNFVNYYHNTISLDDHSSASIKTAYGFYTDFAPSGINLYNNLFSITRGGAGLKYGMYFADKDYAIFQVDNNNYFFDANPTVLLGYINDKEYATLADWKTASTFDANAVMVDPAFKNAAAGDFTPTSVLFDNKGKPVTEVPKDIYNTARSATTPDIGAVEFTLPACNTSFVPGESYANVGTTACVNKEVLLNLKNNAVGLGMTYQWQSATDPSGTWTNLSTAQQAPPYRFNLSNSTLYYRAAVSCNGGTPAYSTPVQIVSGGLFPAGTYTIDRTRVTDPAGTRNFQSFTDVEKTISCGITGPVVFNVKDDTYREHVRFANIPNSSAVNTITFQSESGNAAAAVLVYNAASVPENYTIKLDSASHFVFRNLTIASENNLYGRVVDILNTAADIKVLGCIIKAPLPSEVEYATWGYDQTMVTGIHAATGFKGGELVINNNQFHGGAKGIYLVASASRPSDKDSIANNTFDSCYHHSIYAQHTANLKVLNNTVPVNTGYSAFYSNQGVYGIYTNNCDGALEVSGNNVTLQNNVGYMYGIYLTGNNGTATARGKIASNTVMARDGLTSHVAGIHNQNATYQDVINNEISVQSSIDGTINYEYAVGLFSGDAAYCNYYNNSILNTSPAAGMYNVALYADHQSAREGGFTNMFNNVFANTGGGPAVYYSYTAEHINSDYNLLYTPGNLLVKQGPEYTTFEKDFSNLAEWRAQWGTEMNSLVYAPAFTSNTNLRPNAADAHSWAMQGRGMQQPGNVTDKTGNARSQTLTGGVPDLGAYEFTPTVAPPALTALPAAPVAGGRQVFMLGTDTVTTVQWGATVPATITLQRYSGILPAGLPATEKSMYYYVAATTTGAGNYQYSAEHHFIDPWLNTLPIKSQIKLGRTNSADVWAASAASVIDSLNNIIKEADLNYIGRFTGMTDGKEPQKPVITSPADSTNKGTRFWAPYGLTSSQYLSNGQEFKFLLAADETAQVTVSVNGTAYRKTYTVPAGTILTTDALPKSGAWDARLRGEGLFDRGILIESDKPISATAFIDVLGTYGLLMPAGTYSKSYIALGARQFSGYSGVTMGRSWVNVVADRDSTVVEITPSNNTEGGRAAGVPFRVTLQRGQVYQVIGAFIRSYTQAETGGMFNEDSYAAYDLTGTKVVSVPNVAGICQPIAVFSGSSATGITCKPLLHGADASMYQQAYPAQAWGTRYLTTPLATQNSNTEYLFNTFRVLVKDVNTVVKRNGVIMTGRTGNFYEFSSRDAEYIEADRPIMVGQYMTYFDACGNDEYDNPGSNECMAYLTPLGYGIKESVFFTKKKNYGFEQNVKTYLNVIVPQGGFASLKVDGVHDFDLNYPHPQLPGYTVAVKMFEDVETIAHVTCDSAFTALVHIPNNIYGLVNNAGFRVPRVSFEPTTYRNVHSQLAEPNTYTCVNTTFKPKVYLPVTAASLTFGFSRVTGVTPATDITVSNPVATDTIIRDNRVFYGYLLNQEISFAQTGTYSIPLTASYSEDPATCNANAIDSFTVAVIAAPVVDYTTDYTGCINATGNFTGSGTAGNGAILNRWNWNFGDNSTAATQTTTKQYSTAGTYTVALTATANDGCTGNTSKQITVIPLPVIEVVNNNIGTCPGSAVTFEIKNPETGVVYTWYNQATNGTLLQTGNSFTTTVASATQFYVSASRSGCNTSARLAVTAYIIPDVAAPIVTADSVGTHAVRFSWNAVTNATGYQISTDNGTTWTNPSSGVTGLTHTIGGLQPKQQVTLLVRSLGGCQLRVSQLTAATTLSDAVFVPNSFSPNGDGVNDVIHVYGADIKSLRFMIFNQWGQKVFETSNKGEGWDGRYGGKMQPSGVYIYVCSIQLNNGGEVTKKGSVNLIR</sequence>
<gene>
    <name evidence="3" type="ORF">GCM10011379_21520</name>
</gene>
<dbReference type="Pfam" id="PF18911">
    <property type="entry name" value="PKD_4"/>
    <property type="match status" value="1"/>
</dbReference>
<dbReference type="InterPro" id="IPR012334">
    <property type="entry name" value="Pectin_lyas_fold"/>
</dbReference>
<dbReference type="SUPFAM" id="SSF49265">
    <property type="entry name" value="Fibronectin type III"/>
    <property type="match status" value="1"/>
</dbReference>
<dbReference type="InterPro" id="IPR044023">
    <property type="entry name" value="Ig_7"/>
</dbReference>
<dbReference type="InterPro" id="IPR026341">
    <property type="entry name" value="T9SS_type_B"/>
</dbReference>
<reference evidence="3" key="2">
    <citation type="submission" date="2020-09" db="EMBL/GenBank/DDBJ databases">
        <authorList>
            <person name="Sun Q."/>
            <person name="Zhou Y."/>
        </authorList>
    </citation>
    <scope>NUCLEOTIDE SEQUENCE</scope>
    <source>
        <strain evidence="3">CGMCC 1.15290</strain>
    </source>
</reference>
<dbReference type="InterPro" id="IPR006626">
    <property type="entry name" value="PbH1"/>
</dbReference>
<keyword evidence="4" id="KW-1185">Reference proteome</keyword>
<protein>
    <recommendedName>
        <fullName evidence="2">PKD domain-containing protein</fullName>
    </recommendedName>
</protein>
<dbReference type="InterPro" id="IPR035234">
    <property type="entry name" value="IgGFc-bd_N"/>
</dbReference>
<dbReference type="InterPro" id="IPR013783">
    <property type="entry name" value="Ig-like_fold"/>
</dbReference>
<feature type="signal peptide" evidence="1">
    <location>
        <begin position="1"/>
        <end position="29"/>
    </location>
</feature>
<dbReference type="SUPFAM" id="SSF51126">
    <property type="entry name" value="Pectin lyase-like"/>
    <property type="match status" value="2"/>
</dbReference>
<dbReference type="InterPro" id="IPR039448">
    <property type="entry name" value="Beta_helix"/>
</dbReference>
<dbReference type="EMBL" id="BMIB01000002">
    <property type="protein sequence ID" value="GGH66881.1"/>
    <property type="molecule type" value="Genomic_DNA"/>
</dbReference>
<dbReference type="Pfam" id="PF13229">
    <property type="entry name" value="Beta_helix"/>
    <property type="match status" value="2"/>
</dbReference>
<dbReference type="Gene3D" id="2.60.40.10">
    <property type="entry name" value="Immunoglobulins"/>
    <property type="match status" value="2"/>
</dbReference>
<dbReference type="PROSITE" id="PS50093">
    <property type="entry name" value="PKD"/>
    <property type="match status" value="1"/>
</dbReference>
<feature type="chain" id="PRO_5037806018" description="PKD domain-containing protein" evidence="1">
    <location>
        <begin position="30"/>
        <end position="2479"/>
    </location>
</feature>
<dbReference type="Pfam" id="PF17517">
    <property type="entry name" value="IgGFc_binding"/>
    <property type="match status" value="1"/>
</dbReference>
<dbReference type="Gene3D" id="2.160.20.10">
    <property type="entry name" value="Single-stranded right-handed beta-helix, Pectin lyase-like"/>
    <property type="match status" value="2"/>
</dbReference>
<dbReference type="InterPro" id="IPR022409">
    <property type="entry name" value="PKD/Chitinase_dom"/>
</dbReference>
<reference evidence="3" key="1">
    <citation type="journal article" date="2014" name="Int. J. Syst. Evol. Microbiol.">
        <title>Complete genome sequence of Corynebacterium casei LMG S-19264T (=DSM 44701T), isolated from a smear-ripened cheese.</title>
        <authorList>
            <consortium name="US DOE Joint Genome Institute (JGI-PGF)"/>
            <person name="Walter F."/>
            <person name="Albersmeier A."/>
            <person name="Kalinowski J."/>
            <person name="Ruckert C."/>
        </authorList>
    </citation>
    <scope>NUCLEOTIDE SEQUENCE</scope>
    <source>
        <strain evidence="3">CGMCC 1.15290</strain>
    </source>
</reference>
<dbReference type="InterPro" id="IPR035986">
    <property type="entry name" value="PKD_dom_sf"/>
</dbReference>
<accession>A0A917J020</accession>
<organism evidence="3 4">
    <name type="scientific">Filimonas zeae</name>
    <dbReference type="NCBI Taxonomy" id="1737353"/>
    <lineage>
        <taxon>Bacteria</taxon>
        <taxon>Pseudomonadati</taxon>
        <taxon>Bacteroidota</taxon>
        <taxon>Chitinophagia</taxon>
        <taxon>Chitinophagales</taxon>
        <taxon>Chitinophagaceae</taxon>
        <taxon>Filimonas</taxon>
    </lineage>
</organism>
<dbReference type="InterPro" id="IPR011050">
    <property type="entry name" value="Pectin_lyase_fold/virulence"/>
</dbReference>
<evidence type="ECO:0000313" key="3">
    <source>
        <dbReference type="EMBL" id="GGH66881.1"/>
    </source>
</evidence>
<dbReference type="InterPro" id="IPR036116">
    <property type="entry name" value="FN3_sf"/>
</dbReference>
<dbReference type="SMART" id="SM00710">
    <property type="entry name" value="PbH1"/>
    <property type="match status" value="12"/>
</dbReference>
<dbReference type="RefSeq" id="WP_188952031.1">
    <property type="nucleotide sequence ID" value="NZ_BMIB01000002.1"/>
</dbReference>
<dbReference type="Proteomes" id="UP000627292">
    <property type="component" value="Unassembled WGS sequence"/>
</dbReference>
<dbReference type="SUPFAM" id="SSF49299">
    <property type="entry name" value="PKD domain"/>
    <property type="match status" value="1"/>
</dbReference>
<evidence type="ECO:0000256" key="1">
    <source>
        <dbReference type="SAM" id="SignalP"/>
    </source>
</evidence>
<name>A0A917J020_9BACT</name>
<evidence type="ECO:0000313" key="4">
    <source>
        <dbReference type="Proteomes" id="UP000627292"/>
    </source>
</evidence>
<dbReference type="NCBIfam" id="TIGR04131">
    <property type="entry name" value="Bac_Flav_CTERM"/>
    <property type="match status" value="1"/>
</dbReference>
<dbReference type="SMART" id="SM00089">
    <property type="entry name" value="PKD"/>
    <property type="match status" value="1"/>
</dbReference>
<dbReference type="Pfam" id="PF13585">
    <property type="entry name" value="CHU_C"/>
    <property type="match status" value="1"/>
</dbReference>
<evidence type="ECO:0000259" key="2">
    <source>
        <dbReference type="PROSITE" id="PS50093"/>
    </source>
</evidence>
<dbReference type="InterPro" id="IPR000601">
    <property type="entry name" value="PKD_dom"/>
</dbReference>